<evidence type="ECO:0000313" key="1">
    <source>
        <dbReference type="EMBL" id="VTR93261.1"/>
    </source>
</evidence>
<dbReference type="AlphaFoldDB" id="A0A6P2CWA2"/>
<dbReference type="KEGG" id="gms:SOIL9_44530"/>
<protein>
    <recommendedName>
        <fullName evidence="3">Knr4/Smi1-like domain-containing protein</fullName>
    </recommendedName>
</protein>
<sequence length="138" mass="14885">MTEDVAPLLDAIRQVFPASRFAPISAPELAAIRKQHPDVPDHYLSFLRTVGAGRLGTGNFMIYNGPCDPSSFFDGVVASGLAGVLFFGDDFSGWMAGFDTLNGWGLVGVDSSSPRPVPERAKTIGEFVALRVSDFRFE</sequence>
<reference evidence="1 2" key="1">
    <citation type="submission" date="2019-05" db="EMBL/GenBank/DDBJ databases">
        <authorList>
            <consortium name="Science for Life Laboratories"/>
        </authorList>
    </citation>
    <scope>NUCLEOTIDE SEQUENCE [LARGE SCALE GENOMIC DNA]</scope>
    <source>
        <strain evidence="1">Soil9</strain>
    </source>
</reference>
<dbReference type="Proteomes" id="UP000464178">
    <property type="component" value="Chromosome"/>
</dbReference>
<organism evidence="1 2">
    <name type="scientific">Gemmata massiliana</name>
    <dbReference type="NCBI Taxonomy" id="1210884"/>
    <lineage>
        <taxon>Bacteria</taxon>
        <taxon>Pseudomonadati</taxon>
        <taxon>Planctomycetota</taxon>
        <taxon>Planctomycetia</taxon>
        <taxon>Gemmatales</taxon>
        <taxon>Gemmataceae</taxon>
        <taxon>Gemmata</taxon>
    </lineage>
</organism>
<keyword evidence="2" id="KW-1185">Reference proteome</keyword>
<evidence type="ECO:0008006" key="3">
    <source>
        <dbReference type="Google" id="ProtNLM"/>
    </source>
</evidence>
<gene>
    <name evidence="1" type="ORF">SOIL9_44530</name>
</gene>
<evidence type="ECO:0000313" key="2">
    <source>
        <dbReference type="Proteomes" id="UP000464178"/>
    </source>
</evidence>
<accession>A0A6P2CWA2</accession>
<proteinExistence type="predicted"/>
<name>A0A6P2CWA2_9BACT</name>
<dbReference type="EMBL" id="LR593886">
    <property type="protein sequence ID" value="VTR93261.1"/>
    <property type="molecule type" value="Genomic_DNA"/>
</dbReference>
<dbReference type="RefSeq" id="WP_162668019.1">
    <property type="nucleotide sequence ID" value="NZ_LR593886.1"/>
</dbReference>